<keyword evidence="2" id="KW-1185">Reference proteome</keyword>
<dbReference type="GO" id="GO:1990904">
    <property type="term" value="C:ribonucleoprotein complex"/>
    <property type="evidence" value="ECO:0007669"/>
    <property type="project" value="TreeGrafter"/>
</dbReference>
<dbReference type="PANTHER" id="PTHR42908:SF3">
    <property type="entry name" value="ELONGATION FACTOR-LIKE GTPASE 1"/>
    <property type="match status" value="1"/>
</dbReference>
<dbReference type="Proteomes" id="UP000316621">
    <property type="component" value="Chromosome 5"/>
</dbReference>
<name>A0A4Y7JU56_PAPSO</name>
<organism evidence="1 2">
    <name type="scientific">Papaver somniferum</name>
    <name type="common">Opium poppy</name>
    <dbReference type="NCBI Taxonomy" id="3469"/>
    <lineage>
        <taxon>Eukaryota</taxon>
        <taxon>Viridiplantae</taxon>
        <taxon>Streptophyta</taxon>
        <taxon>Embryophyta</taxon>
        <taxon>Tracheophyta</taxon>
        <taxon>Spermatophyta</taxon>
        <taxon>Magnoliopsida</taxon>
        <taxon>Ranunculales</taxon>
        <taxon>Papaveraceae</taxon>
        <taxon>Papaveroideae</taxon>
        <taxon>Papaver</taxon>
    </lineage>
</organism>
<dbReference type="Gramene" id="RZC63225">
    <property type="protein sequence ID" value="RZC63225"/>
    <property type="gene ID" value="C5167_024993"/>
</dbReference>
<dbReference type="AlphaFoldDB" id="A0A4Y7JU56"/>
<dbReference type="InterPro" id="IPR020568">
    <property type="entry name" value="Ribosomal_Su5_D2-typ_SF"/>
</dbReference>
<dbReference type="InterPro" id="IPR014721">
    <property type="entry name" value="Ribsml_uS5_D2-typ_fold_subgr"/>
</dbReference>
<dbReference type="EMBL" id="CM010719">
    <property type="protein sequence ID" value="RZC63225.1"/>
    <property type="molecule type" value="Genomic_DNA"/>
</dbReference>
<evidence type="ECO:0000313" key="2">
    <source>
        <dbReference type="Proteomes" id="UP000316621"/>
    </source>
</evidence>
<reference evidence="1 2" key="1">
    <citation type="journal article" date="2018" name="Science">
        <title>The opium poppy genome and morphinan production.</title>
        <authorList>
            <person name="Guo L."/>
            <person name="Winzer T."/>
            <person name="Yang X."/>
            <person name="Li Y."/>
            <person name="Ning Z."/>
            <person name="He Z."/>
            <person name="Teodor R."/>
            <person name="Lu Y."/>
            <person name="Bowser T.A."/>
            <person name="Graham I.A."/>
            <person name="Ye K."/>
        </authorList>
    </citation>
    <scope>NUCLEOTIDE SEQUENCE [LARGE SCALE GENOMIC DNA]</scope>
    <source>
        <strain evidence="2">cv. HN1</strain>
        <tissue evidence="1">Leaves</tissue>
    </source>
</reference>
<dbReference type="PANTHER" id="PTHR42908">
    <property type="entry name" value="TRANSLATION ELONGATION FACTOR-RELATED"/>
    <property type="match status" value="1"/>
</dbReference>
<sequence length="134" mass="14934">MSSVLSGFQLATGAGPLCDETMWGLAFIIEANVITVEINISSDLMCMFLLNYTQLADHYGVFTGQIMTAVKEACRMAVLHKKPCLVEAMCTYCELNTPTGHLSLHHFSHTSGYGDDPIFLTLRNPDWMLRLKEE</sequence>
<dbReference type="GO" id="GO:0043022">
    <property type="term" value="F:ribosome binding"/>
    <property type="evidence" value="ECO:0007669"/>
    <property type="project" value="TreeGrafter"/>
</dbReference>
<dbReference type="GO" id="GO:0042256">
    <property type="term" value="P:cytosolic ribosome assembly"/>
    <property type="evidence" value="ECO:0007669"/>
    <property type="project" value="TreeGrafter"/>
</dbReference>
<dbReference type="GO" id="GO:0005829">
    <property type="term" value="C:cytosol"/>
    <property type="evidence" value="ECO:0007669"/>
    <property type="project" value="TreeGrafter"/>
</dbReference>
<gene>
    <name evidence="1" type="ORF">C5167_024993</name>
</gene>
<evidence type="ECO:0000313" key="1">
    <source>
        <dbReference type="EMBL" id="RZC63225.1"/>
    </source>
</evidence>
<dbReference type="STRING" id="3469.A0A4Y7JU56"/>
<proteinExistence type="predicted"/>
<dbReference type="GO" id="GO:0003924">
    <property type="term" value="F:GTPase activity"/>
    <property type="evidence" value="ECO:0007669"/>
    <property type="project" value="TreeGrafter"/>
</dbReference>
<dbReference type="Gene3D" id="3.30.230.10">
    <property type="match status" value="1"/>
</dbReference>
<accession>A0A4Y7JU56</accession>
<dbReference type="SUPFAM" id="SSF54211">
    <property type="entry name" value="Ribosomal protein S5 domain 2-like"/>
    <property type="match status" value="1"/>
</dbReference>
<protein>
    <submittedName>
        <fullName evidence="1">Uncharacterized protein</fullName>
    </submittedName>
</protein>